<gene>
    <name evidence="5" type="ORF">P5673_008400</name>
</gene>
<dbReference type="CDD" id="cd00054">
    <property type="entry name" value="EGF_CA"/>
    <property type="match status" value="1"/>
</dbReference>
<dbReference type="InterPro" id="IPR016186">
    <property type="entry name" value="C-type_lectin-like/link_sf"/>
</dbReference>
<dbReference type="CDD" id="cd00037">
    <property type="entry name" value="CLECT"/>
    <property type="match status" value="1"/>
</dbReference>
<evidence type="ECO:0000313" key="6">
    <source>
        <dbReference type="Proteomes" id="UP001249851"/>
    </source>
</evidence>
<dbReference type="Gene3D" id="2.10.25.10">
    <property type="entry name" value="Laminin"/>
    <property type="match status" value="1"/>
</dbReference>
<dbReference type="PROSITE" id="PS50948">
    <property type="entry name" value="PAN"/>
    <property type="match status" value="1"/>
</dbReference>
<keyword evidence="1" id="KW-0245">EGF-like domain</keyword>
<evidence type="ECO:0000259" key="3">
    <source>
        <dbReference type="PROSITE" id="PS50041"/>
    </source>
</evidence>
<evidence type="ECO:0000313" key="5">
    <source>
        <dbReference type="EMBL" id="KAK2567562.1"/>
    </source>
</evidence>
<organism evidence="5 6">
    <name type="scientific">Acropora cervicornis</name>
    <name type="common">Staghorn coral</name>
    <dbReference type="NCBI Taxonomy" id="6130"/>
    <lineage>
        <taxon>Eukaryota</taxon>
        <taxon>Metazoa</taxon>
        <taxon>Cnidaria</taxon>
        <taxon>Anthozoa</taxon>
        <taxon>Hexacorallia</taxon>
        <taxon>Scleractinia</taxon>
        <taxon>Astrocoeniina</taxon>
        <taxon>Acroporidae</taxon>
        <taxon>Acropora</taxon>
    </lineage>
</organism>
<comment type="caution">
    <text evidence="1">Lacks conserved residue(s) required for the propagation of feature annotation.</text>
</comment>
<evidence type="ECO:0000259" key="2">
    <source>
        <dbReference type="PROSITE" id="PS50026"/>
    </source>
</evidence>
<accession>A0AAD9QU20</accession>
<evidence type="ECO:0000259" key="4">
    <source>
        <dbReference type="PROSITE" id="PS50948"/>
    </source>
</evidence>
<evidence type="ECO:0000256" key="1">
    <source>
        <dbReference type="PROSITE-ProRule" id="PRU00076"/>
    </source>
</evidence>
<feature type="domain" description="C-type lectin" evidence="3">
    <location>
        <begin position="181"/>
        <end position="298"/>
    </location>
</feature>
<dbReference type="Pfam" id="PF00024">
    <property type="entry name" value="PAN_1"/>
    <property type="match status" value="1"/>
</dbReference>
<dbReference type="SUPFAM" id="SSF57414">
    <property type="entry name" value="Hairpin loop containing domain-like"/>
    <property type="match status" value="1"/>
</dbReference>
<dbReference type="SUPFAM" id="SSF56436">
    <property type="entry name" value="C-type lectin-like"/>
    <property type="match status" value="1"/>
</dbReference>
<keyword evidence="6" id="KW-1185">Reference proteome</keyword>
<feature type="domain" description="EGF-like" evidence="2">
    <location>
        <begin position="133"/>
        <end position="169"/>
    </location>
</feature>
<dbReference type="Pfam" id="PF00059">
    <property type="entry name" value="Lectin_C"/>
    <property type="match status" value="1"/>
</dbReference>
<comment type="caution">
    <text evidence="5">The sequence shown here is derived from an EMBL/GenBank/DDBJ whole genome shotgun (WGS) entry which is preliminary data.</text>
</comment>
<protein>
    <submittedName>
        <fullName evidence="5">Versican core protein</fullName>
    </submittedName>
</protein>
<dbReference type="SMART" id="SM00034">
    <property type="entry name" value="CLECT"/>
    <property type="match status" value="1"/>
</dbReference>
<dbReference type="InterPro" id="IPR003609">
    <property type="entry name" value="Pan_app"/>
</dbReference>
<dbReference type="AlphaFoldDB" id="A0AAD9QU20"/>
<name>A0AAD9QU20_ACRCE</name>
<dbReference type="InterPro" id="IPR000742">
    <property type="entry name" value="EGF"/>
</dbReference>
<feature type="domain" description="Apple" evidence="4">
    <location>
        <begin position="29"/>
        <end position="115"/>
    </location>
</feature>
<proteinExistence type="predicted"/>
<dbReference type="InterPro" id="IPR001304">
    <property type="entry name" value="C-type_lectin-like"/>
</dbReference>
<dbReference type="PROSITE" id="PS00022">
    <property type="entry name" value="EGF_1"/>
    <property type="match status" value="1"/>
</dbReference>
<keyword evidence="1" id="KW-1015">Disulfide bond</keyword>
<sequence length="303" mass="33849">MVAVHLKNVAFQIILYTLRAVPANSDGRCIAGTFFFAIDRNMVEEHALGGHVIANVTAKEPIRCFKACRLDCRCISFNYQPSGSKSNCQLNEENRHTALGALEFKAGWNYYDLAIEYGTNSDAPSVDCQNGCCASNPCLNGGTCHERCDFNGKRFFCECGPRTTGTLCETKICVLHDWISYQNSCFKLFSESMTWTSAQKSCERINSNLASIHSAKENAVVHKLVSKSGKAAWIGLTNLNSIGLSYEWVDGSNLSFTNWRLREPSYMHHDTSENCTEILLSGEWNDLNQNQNLTYVCSYTFSP</sequence>
<feature type="disulfide bond" evidence="1">
    <location>
        <begin position="159"/>
        <end position="168"/>
    </location>
</feature>
<dbReference type="PROSITE" id="PS50026">
    <property type="entry name" value="EGF_3"/>
    <property type="match status" value="1"/>
</dbReference>
<dbReference type="Proteomes" id="UP001249851">
    <property type="component" value="Unassembled WGS sequence"/>
</dbReference>
<dbReference type="InterPro" id="IPR050111">
    <property type="entry name" value="C-type_lectin/snaclec_domain"/>
</dbReference>
<reference evidence="5" key="1">
    <citation type="journal article" date="2023" name="G3 (Bethesda)">
        <title>Whole genome assembly and annotation of the endangered Caribbean coral Acropora cervicornis.</title>
        <authorList>
            <person name="Selwyn J.D."/>
            <person name="Vollmer S.V."/>
        </authorList>
    </citation>
    <scope>NUCLEOTIDE SEQUENCE</scope>
    <source>
        <strain evidence="5">K2</strain>
    </source>
</reference>
<dbReference type="Gene3D" id="3.10.100.10">
    <property type="entry name" value="Mannose-Binding Protein A, subunit A"/>
    <property type="match status" value="1"/>
</dbReference>
<dbReference type="EMBL" id="JARQWQ010000014">
    <property type="protein sequence ID" value="KAK2567562.1"/>
    <property type="molecule type" value="Genomic_DNA"/>
</dbReference>
<dbReference type="InterPro" id="IPR016187">
    <property type="entry name" value="CTDL_fold"/>
</dbReference>
<reference evidence="5" key="2">
    <citation type="journal article" date="2023" name="Science">
        <title>Genomic signatures of disease resistance in endangered staghorn corals.</title>
        <authorList>
            <person name="Vollmer S.V."/>
            <person name="Selwyn J.D."/>
            <person name="Despard B.A."/>
            <person name="Roesel C.L."/>
        </authorList>
    </citation>
    <scope>NUCLEOTIDE SEQUENCE</scope>
    <source>
        <strain evidence="5">K2</strain>
    </source>
</reference>
<dbReference type="PROSITE" id="PS50041">
    <property type="entry name" value="C_TYPE_LECTIN_2"/>
    <property type="match status" value="1"/>
</dbReference>
<dbReference type="PANTHER" id="PTHR22803">
    <property type="entry name" value="MANNOSE, PHOSPHOLIPASE, LECTIN RECEPTOR RELATED"/>
    <property type="match status" value="1"/>
</dbReference>